<evidence type="ECO:0000259" key="1">
    <source>
        <dbReference type="Pfam" id="PF12728"/>
    </source>
</evidence>
<keyword evidence="3" id="KW-1185">Reference proteome</keyword>
<evidence type="ECO:0000313" key="3">
    <source>
        <dbReference type="Proteomes" id="UP001165044"/>
    </source>
</evidence>
<proteinExistence type="predicted"/>
<dbReference type="Pfam" id="PF12728">
    <property type="entry name" value="HTH_17"/>
    <property type="match status" value="1"/>
</dbReference>
<sequence length="81" mass="8742">MSNTEKTKPAPLASGALLDPKAAAAFLNCSEWTLAAYRCEGKGPRFMRLGNRIRYTPSALAEWIEANTATSTSEHDARKAG</sequence>
<protein>
    <recommendedName>
        <fullName evidence="1">Helix-turn-helix domain-containing protein</fullName>
    </recommendedName>
</protein>
<dbReference type="EMBL" id="BSDC01000002">
    <property type="protein sequence ID" value="GLH67310.1"/>
    <property type="molecule type" value="Genomic_DNA"/>
</dbReference>
<dbReference type="SUPFAM" id="SSF46955">
    <property type="entry name" value="Putative DNA-binding domain"/>
    <property type="match status" value="1"/>
</dbReference>
<dbReference type="InterPro" id="IPR041657">
    <property type="entry name" value="HTH_17"/>
</dbReference>
<dbReference type="RefSeq" id="WP_420798776.1">
    <property type="nucleotide sequence ID" value="NZ_BSDC01000002.1"/>
</dbReference>
<gene>
    <name evidence="2" type="ORF">GETHED_16740</name>
</gene>
<name>A0ABQ5PYZ7_9BACT</name>
<evidence type="ECO:0000313" key="2">
    <source>
        <dbReference type="EMBL" id="GLH67310.1"/>
    </source>
</evidence>
<reference evidence="2" key="1">
    <citation type="journal article" date="2023" name="Antonie Van Leeuwenhoek">
        <title>Mesoterricola silvestris gen. nov., sp. nov., Mesoterricola sediminis sp. nov., Geothrix oryzae sp. nov., Geothrix edaphica sp. nov., Geothrix rubra sp. nov., and Geothrix limicola sp. nov., six novel members of Acidobacteriota isolated from soils.</title>
        <authorList>
            <person name="Itoh H."/>
            <person name="Sugisawa Y."/>
            <person name="Mise K."/>
            <person name="Xu Z."/>
            <person name="Kuniyasu M."/>
            <person name="Ushijima N."/>
            <person name="Kawano K."/>
            <person name="Kobayashi E."/>
            <person name="Shiratori Y."/>
            <person name="Masuda Y."/>
            <person name="Senoo K."/>
        </authorList>
    </citation>
    <scope>NUCLEOTIDE SEQUENCE</scope>
    <source>
        <strain evidence="2">Red802</strain>
    </source>
</reference>
<feature type="domain" description="Helix-turn-helix" evidence="1">
    <location>
        <begin position="17"/>
        <end position="67"/>
    </location>
</feature>
<organism evidence="2 3">
    <name type="scientific">Geothrix edaphica</name>
    <dbReference type="NCBI Taxonomy" id="2927976"/>
    <lineage>
        <taxon>Bacteria</taxon>
        <taxon>Pseudomonadati</taxon>
        <taxon>Acidobacteriota</taxon>
        <taxon>Holophagae</taxon>
        <taxon>Holophagales</taxon>
        <taxon>Holophagaceae</taxon>
        <taxon>Geothrix</taxon>
    </lineage>
</organism>
<accession>A0ABQ5PYZ7</accession>
<dbReference type="InterPro" id="IPR009061">
    <property type="entry name" value="DNA-bd_dom_put_sf"/>
</dbReference>
<dbReference type="Proteomes" id="UP001165044">
    <property type="component" value="Unassembled WGS sequence"/>
</dbReference>
<comment type="caution">
    <text evidence="2">The sequence shown here is derived from an EMBL/GenBank/DDBJ whole genome shotgun (WGS) entry which is preliminary data.</text>
</comment>